<reference evidence="2 3" key="1">
    <citation type="submission" date="2023-08" db="EMBL/GenBank/DDBJ databases">
        <authorList>
            <person name="Folkvardsen B D."/>
            <person name="Norman A."/>
        </authorList>
    </citation>
    <scope>NUCLEOTIDE SEQUENCE [LARGE SCALE GENOMIC DNA]</scope>
    <source>
        <strain evidence="2 3">Mu0053</strain>
    </source>
</reference>
<accession>A0ABM9M1S5</accession>
<dbReference type="EMBL" id="OY726397">
    <property type="protein sequence ID" value="CAJ1508661.1"/>
    <property type="molecule type" value="Genomic_DNA"/>
</dbReference>
<dbReference type="PANTHER" id="PTHR36151">
    <property type="entry name" value="BLR2777 PROTEIN"/>
    <property type="match status" value="1"/>
</dbReference>
<dbReference type="PANTHER" id="PTHR36151:SF3">
    <property type="entry name" value="ER-BOUND OXYGENASE MPAB_MPAB'_RUBBER OXYGENASE CATALYTIC DOMAIN-CONTAINING PROTEIN"/>
    <property type="match status" value="1"/>
</dbReference>
<feature type="domain" description="ER-bound oxygenase mpaB/mpaB'/Rubber oxygenase catalytic" evidence="1">
    <location>
        <begin position="7"/>
        <end position="224"/>
    </location>
</feature>
<proteinExistence type="predicted"/>
<gene>
    <name evidence="2" type="ORF">MU0053_003925</name>
</gene>
<name>A0ABM9M1S5_9MYCO</name>
<dbReference type="Pfam" id="PF09995">
    <property type="entry name" value="MPAB_Lcp_cat"/>
    <property type="match status" value="1"/>
</dbReference>
<evidence type="ECO:0000313" key="2">
    <source>
        <dbReference type="EMBL" id="CAJ1508661.1"/>
    </source>
</evidence>
<organism evidence="2 3">
    <name type="scientific">[Mycobacterium] burgundiense</name>
    <dbReference type="NCBI Taxonomy" id="3064286"/>
    <lineage>
        <taxon>Bacteria</taxon>
        <taxon>Bacillati</taxon>
        <taxon>Actinomycetota</taxon>
        <taxon>Actinomycetes</taxon>
        <taxon>Mycobacteriales</taxon>
        <taxon>Mycobacteriaceae</taxon>
        <taxon>Mycolicibacterium</taxon>
    </lineage>
</organism>
<dbReference type="EC" id="1.-.-.-" evidence="2"/>
<keyword evidence="2" id="KW-0560">Oxidoreductase</keyword>
<sequence>MTATMLRRYVGDRRFLFMLPRAVCLQLLHPAIATGIRDHALLRERIWQHKKRTVTAAVDIAFTEMDMRSFIRFGHEHVKGRTADGTKYHALDPGIFHFQHATYVESLVTVVNSFIRPLDDIEHEQLYQQCCQWYRRYGISARAMPADWPAFQTYFADYCRTELVGGEHFEHFRTEIFEPSDWWPRLVPRSAIRAMQHEIAVELTGVRPSARDRRALRTFAGLSRVGATIPALRAPAKVRKPAKVSGGSAGDTPARA</sequence>
<evidence type="ECO:0000313" key="3">
    <source>
        <dbReference type="Proteomes" id="UP001190465"/>
    </source>
</evidence>
<protein>
    <submittedName>
        <fullName evidence="2">Oxygenase MpaB family protein</fullName>
        <ecNumber evidence="2">1.-.-.-</ecNumber>
    </submittedName>
</protein>
<keyword evidence="3" id="KW-1185">Reference proteome</keyword>
<evidence type="ECO:0000259" key="1">
    <source>
        <dbReference type="Pfam" id="PF09995"/>
    </source>
</evidence>
<dbReference type="RefSeq" id="WP_308479265.1">
    <property type="nucleotide sequence ID" value="NZ_OY726397.1"/>
</dbReference>
<dbReference type="InterPro" id="IPR018713">
    <property type="entry name" value="MPAB/Lcp_cat_dom"/>
</dbReference>
<dbReference type="GO" id="GO:0016491">
    <property type="term" value="F:oxidoreductase activity"/>
    <property type="evidence" value="ECO:0007669"/>
    <property type="project" value="UniProtKB-KW"/>
</dbReference>
<dbReference type="Proteomes" id="UP001190465">
    <property type="component" value="Chromosome"/>
</dbReference>